<feature type="domain" description="SH2" evidence="2">
    <location>
        <begin position="6"/>
        <end position="100"/>
    </location>
</feature>
<dbReference type="InterPro" id="IPR055264">
    <property type="entry name" value="BOD1/SHG1_dom"/>
</dbReference>
<evidence type="ECO:0000313" key="3">
    <source>
        <dbReference type="Proteomes" id="UP000887565"/>
    </source>
</evidence>
<keyword evidence="3" id="KW-1185">Reference proteome</keyword>
<dbReference type="InterPro" id="IPR000980">
    <property type="entry name" value="SH2"/>
</dbReference>
<evidence type="ECO:0000259" key="2">
    <source>
        <dbReference type="PROSITE" id="PS50001"/>
    </source>
</evidence>
<dbReference type="Gene3D" id="2.30.30.40">
    <property type="entry name" value="SH3 Domains"/>
    <property type="match status" value="1"/>
</dbReference>
<sequence length="264" mass="30789">MREHRWYYGKISRADAEALLTKRSIDGGFLLRESESCPGDFSLSVKFQDGVQHFKILRDSTGKYFLWVVKFNSLNELVNYHRSASVSRQTTIMLKDLEPEQCLVKAMFDFVPQENGELEFKKGDIAMSTNSVFNEKAAENVVISQVTQQFKSYGHFGRFRDRCLSGINNQHNHYNHLRDRIEDATRYFLSIQEWHPQIDKNLLRERLKDFLSKNHSVKSAVLKAVKDIMAREKFNEKIFAVIDSLVRDCLLYYCGESKILPTSR</sequence>
<organism evidence="3 4">
    <name type="scientific">Romanomermis culicivorax</name>
    <name type="common">Nematode worm</name>
    <dbReference type="NCBI Taxonomy" id="13658"/>
    <lineage>
        <taxon>Eukaryota</taxon>
        <taxon>Metazoa</taxon>
        <taxon>Ecdysozoa</taxon>
        <taxon>Nematoda</taxon>
        <taxon>Enoplea</taxon>
        <taxon>Dorylaimia</taxon>
        <taxon>Mermithida</taxon>
        <taxon>Mermithoidea</taxon>
        <taxon>Mermithidae</taxon>
        <taxon>Romanomermis</taxon>
    </lineage>
</organism>
<dbReference type="Pfam" id="PF00017">
    <property type="entry name" value="SH2"/>
    <property type="match status" value="1"/>
</dbReference>
<dbReference type="SMART" id="SM00252">
    <property type="entry name" value="SH2"/>
    <property type="match status" value="1"/>
</dbReference>
<protein>
    <submittedName>
        <fullName evidence="4">SH2 domain-containing protein</fullName>
    </submittedName>
</protein>
<dbReference type="Pfam" id="PF05205">
    <property type="entry name" value="COMPASS-Shg1"/>
    <property type="match status" value="1"/>
</dbReference>
<dbReference type="Gene3D" id="3.30.505.10">
    <property type="entry name" value="SH2 domain"/>
    <property type="match status" value="1"/>
</dbReference>
<dbReference type="PANTHER" id="PTHR46037">
    <property type="entry name" value="PROTEIN ENHANCER OF SEVENLESS 2B"/>
    <property type="match status" value="1"/>
</dbReference>
<keyword evidence="1" id="KW-0727">SH2 domain</keyword>
<dbReference type="PRINTS" id="PR00401">
    <property type="entry name" value="SH2DOMAIN"/>
</dbReference>
<reference evidence="4" key="1">
    <citation type="submission" date="2022-11" db="UniProtKB">
        <authorList>
            <consortium name="WormBaseParasite"/>
        </authorList>
    </citation>
    <scope>IDENTIFICATION</scope>
</reference>
<dbReference type="WBParaSite" id="nRc.2.0.1.t01361-RA">
    <property type="protein sequence ID" value="nRc.2.0.1.t01361-RA"/>
    <property type="gene ID" value="nRc.2.0.1.g01361"/>
</dbReference>
<dbReference type="CDD" id="cd09941">
    <property type="entry name" value="SH2_Grb2_like"/>
    <property type="match status" value="1"/>
</dbReference>
<dbReference type="SUPFAM" id="SSF55550">
    <property type="entry name" value="SH2 domain"/>
    <property type="match status" value="1"/>
</dbReference>
<accession>A0A915HJ57</accession>
<proteinExistence type="predicted"/>
<dbReference type="InterPro" id="IPR036860">
    <property type="entry name" value="SH2_dom_sf"/>
</dbReference>
<evidence type="ECO:0000313" key="4">
    <source>
        <dbReference type="WBParaSite" id="nRc.2.0.1.t01361-RA"/>
    </source>
</evidence>
<dbReference type="PROSITE" id="PS50001">
    <property type="entry name" value="SH2"/>
    <property type="match status" value="1"/>
</dbReference>
<dbReference type="AlphaFoldDB" id="A0A915HJ57"/>
<name>A0A915HJ57_ROMCU</name>
<evidence type="ECO:0000256" key="1">
    <source>
        <dbReference type="PROSITE-ProRule" id="PRU00191"/>
    </source>
</evidence>
<dbReference type="InterPro" id="IPR043539">
    <property type="entry name" value="Grb2-like"/>
</dbReference>
<dbReference type="Proteomes" id="UP000887565">
    <property type="component" value="Unplaced"/>
</dbReference>